<dbReference type="AlphaFoldDB" id="A0A2D0B5A0"/>
<dbReference type="Pfam" id="PF00107">
    <property type="entry name" value="ADH_zinc_N"/>
    <property type="match status" value="1"/>
</dbReference>
<gene>
    <name evidence="2" type="ORF">CEJ42_22435</name>
</gene>
<dbReference type="SMART" id="SM00829">
    <property type="entry name" value="PKS_ER"/>
    <property type="match status" value="1"/>
</dbReference>
<comment type="caution">
    <text evidence="2">The sequence shown here is derived from an EMBL/GenBank/DDBJ whole genome shotgun (WGS) entry which is preliminary data.</text>
</comment>
<reference evidence="2 3" key="1">
    <citation type="submission" date="2017-06" db="EMBL/GenBank/DDBJ databases">
        <title>Herbaspirillum phytohormonus sp. nov., isolated from the root nodule of Robinia pseudoacacia in lead-zinc mine.</title>
        <authorList>
            <person name="Fan M."/>
            <person name="Lin Y."/>
        </authorList>
    </citation>
    <scope>NUCLEOTIDE SEQUENCE [LARGE SCALE GENOMIC DNA]</scope>
    <source>
        <strain evidence="2 3">HZ10</strain>
    </source>
</reference>
<dbReference type="PANTHER" id="PTHR45033">
    <property type="match status" value="1"/>
</dbReference>
<dbReference type="InterPro" id="IPR036291">
    <property type="entry name" value="NAD(P)-bd_dom_sf"/>
</dbReference>
<evidence type="ECO:0000313" key="2">
    <source>
        <dbReference type="EMBL" id="OWY26695.1"/>
    </source>
</evidence>
<dbReference type="EMBL" id="NJGU01000016">
    <property type="protein sequence ID" value="OWY26695.1"/>
    <property type="molecule type" value="Genomic_DNA"/>
</dbReference>
<dbReference type="GO" id="GO:0016491">
    <property type="term" value="F:oxidoreductase activity"/>
    <property type="evidence" value="ECO:0007669"/>
    <property type="project" value="InterPro"/>
</dbReference>
<dbReference type="Gene3D" id="3.40.50.720">
    <property type="entry name" value="NAD(P)-binding Rossmann-like Domain"/>
    <property type="match status" value="1"/>
</dbReference>
<dbReference type="Gene3D" id="3.90.180.10">
    <property type="entry name" value="Medium-chain alcohol dehydrogenases, catalytic domain"/>
    <property type="match status" value="1"/>
</dbReference>
<evidence type="ECO:0000259" key="1">
    <source>
        <dbReference type="SMART" id="SM00829"/>
    </source>
</evidence>
<dbReference type="PANTHER" id="PTHR45033:SF2">
    <property type="entry name" value="ZINC-TYPE ALCOHOL DEHYDROGENASE-LIKE PROTEIN C1773.06C"/>
    <property type="match status" value="1"/>
</dbReference>
<dbReference type="InterPro" id="IPR020843">
    <property type="entry name" value="ER"/>
</dbReference>
<dbReference type="SUPFAM" id="SSF51735">
    <property type="entry name" value="NAD(P)-binding Rossmann-fold domains"/>
    <property type="match status" value="1"/>
</dbReference>
<organism evidence="2 3">
    <name type="scientific">Herbaspirillum robiniae</name>
    <dbReference type="NCBI Taxonomy" id="2014887"/>
    <lineage>
        <taxon>Bacteria</taxon>
        <taxon>Pseudomonadati</taxon>
        <taxon>Pseudomonadota</taxon>
        <taxon>Betaproteobacteria</taxon>
        <taxon>Burkholderiales</taxon>
        <taxon>Oxalobacteraceae</taxon>
        <taxon>Herbaspirillum</taxon>
    </lineage>
</organism>
<dbReference type="Proteomes" id="UP000197596">
    <property type="component" value="Unassembled WGS sequence"/>
</dbReference>
<accession>A0A2D0B5A0</accession>
<proteinExistence type="predicted"/>
<evidence type="ECO:0000313" key="3">
    <source>
        <dbReference type="Proteomes" id="UP000197596"/>
    </source>
</evidence>
<sequence length="339" mass="35992">MEKHMRRWRIEQFGKQNLRLETVPVPTPGRGEILVRVAAVALNYRDKMNIDNGSGGAQVAPPFTPASDMAGEVVALGEDARRFAVGARVMSTFWGGWLDGEWPSHAVALGAPGPGMLSEYVLLPEDWAVAAPAALSDAQASTLPCAGVTAWSALVEHGRLHAGQTVVLQGTGGVSLFGLQLAAAHGAQAIVISGDDAKLERAQALGAAHLINRRRTPRWDEAVREMTGGRGADHVLEMVGGDNFRLSLQALRQGGRVSVIGLLGDAEIHASSVPLFLGRPTIQGIGVGHRRALEELARAAGHAGLAPVIEREYGFGDLPQAIDHLERGPFGKLVLRLDR</sequence>
<dbReference type="InterPro" id="IPR011032">
    <property type="entry name" value="GroES-like_sf"/>
</dbReference>
<dbReference type="Pfam" id="PF08240">
    <property type="entry name" value="ADH_N"/>
    <property type="match status" value="1"/>
</dbReference>
<dbReference type="InterPro" id="IPR013154">
    <property type="entry name" value="ADH-like_N"/>
</dbReference>
<name>A0A2D0B5A0_9BURK</name>
<dbReference type="InterPro" id="IPR013149">
    <property type="entry name" value="ADH-like_C"/>
</dbReference>
<dbReference type="RefSeq" id="WP_088752608.1">
    <property type="nucleotide sequence ID" value="NZ_NJGU01000016.1"/>
</dbReference>
<dbReference type="SUPFAM" id="SSF50129">
    <property type="entry name" value="GroES-like"/>
    <property type="match status" value="1"/>
</dbReference>
<feature type="domain" description="Enoyl reductase (ER)" evidence="1">
    <location>
        <begin position="14"/>
        <end position="335"/>
    </location>
</feature>
<protein>
    <submittedName>
        <fullName evidence="2">Alcohol dehydrogenase</fullName>
    </submittedName>
</protein>
<dbReference type="CDD" id="cd08276">
    <property type="entry name" value="MDR7"/>
    <property type="match status" value="1"/>
</dbReference>
<dbReference type="InterPro" id="IPR052711">
    <property type="entry name" value="Zinc_ADH-like"/>
</dbReference>